<gene>
    <name evidence="8" type="ORF">K8V82_02100</name>
</gene>
<dbReference type="InterPro" id="IPR009061">
    <property type="entry name" value="DNA-bd_dom_put_sf"/>
</dbReference>
<dbReference type="PANTHER" id="PTHR30204:SF69">
    <property type="entry name" value="MERR-FAMILY TRANSCRIPTIONAL REGULATOR"/>
    <property type="match status" value="1"/>
</dbReference>
<feature type="transmembrane region" description="Helical" evidence="6">
    <location>
        <begin position="130"/>
        <end position="153"/>
    </location>
</feature>
<dbReference type="EMBL" id="DYVY01000038">
    <property type="protein sequence ID" value="HJF93566.1"/>
    <property type="molecule type" value="Genomic_DNA"/>
</dbReference>
<keyword evidence="6" id="KW-0812">Transmembrane</keyword>
<dbReference type="Pfam" id="PF13411">
    <property type="entry name" value="MerR_1"/>
    <property type="match status" value="1"/>
</dbReference>
<dbReference type="GO" id="GO:0003700">
    <property type="term" value="F:DNA-binding transcription factor activity"/>
    <property type="evidence" value="ECO:0007669"/>
    <property type="project" value="InterPro"/>
</dbReference>
<evidence type="ECO:0000256" key="3">
    <source>
        <dbReference type="ARBA" id="ARBA00023125"/>
    </source>
</evidence>
<dbReference type="SUPFAM" id="SSF46955">
    <property type="entry name" value="Putative DNA-binding domain"/>
    <property type="match status" value="1"/>
</dbReference>
<feature type="domain" description="HTH merR-type" evidence="7">
    <location>
        <begin position="1"/>
        <end position="68"/>
    </location>
</feature>
<accession>A0A921LD58</accession>
<evidence type="ECO:0000256" key="6">
    <source>
        <dbReference type="SAM" id="Phobius"/>
    </source>
</evidence>
<feature type="transmembrane region" description="Helical" evidence="6">
    <location>
        <begin position="159"/>
        <end position="177"/>
    </location>
</feature>
<dbReference type="Gene3D" id="1.10.1660.10">
    <property type="match status" value="1"/>
</dbReference>
<evidence type="ECO:0000313" key="8">
    <source>
        <dbReference type="EMBL" id="HJF93566.1"/>
    </source>
</evidence>
<organism evidence="8 9">
    <name type="scientific">Lachnoclostridium phocaeense</name>
    <dbReference type="NCBI Taxonomy" id="1871021"/>
    <lineage>
        <taxon>Bacteria</taxon>
        <taxon>Bacillati</taxon>
        <taxon>Bacillota</taxon>
        <taxon>Clostridia</taxon>
        <taxon>Lachnospirales</taxon>
        <taxon>Lachnospiraceae</taxon>
    </lineage>
</organism>
<dbReference type="PROSITE" id="PS50937">
    <property type="entry name" value="HTH_MERR_2"/>
    <property type="match status" value="1"/>
</dbReference>
<dbReference type="AlphaFoldDB" id="A0A921LD58"/>
<reference evidence="8" key="1">
    <citation type="journal article" date="2021" name="PeerJ">
        <title>Extensive microbial diversity within the chicken gut microbiome revealed by metagenomics and culture.</title>
        <authorList>
            <person name="Gilroy R."/>
            <person name="Ravi A."/>
            <person name="Getino M."/>
            <person name="Pursley I."/>
            <person name="Horton D.L."/>
            <person name="Alikhan N.F."/>
            <person name="Baker D."/>
            <person name="Gharbi K."/>
            <person name="Hall N."/>
            <person name="Watson M."/>
            <person name="Adriaenssens E.M."/>
            <person name="Foster-Nyarko E."/>
            <person name="Jarju S."/>
            <person name="Secka A."/>
            <person name="Antonio M."/>
            <person name="Oren A."/>
            <person name="Chaudhuri R.R."/>
            <person name="La Ragione R."/>
            <person name="Hildebrand F."/>
            <person name="Pallen M.J."/>
        </authorList>
    </citation>
    <scope>NUCLEOTIDE SEQUENCE</scope>
    <source>
        <strain evidence="8">ChiSjej5B23-16112</strain>
    </source>
</reference>
<evidence type="ECO:0000256" key="5">
    <source>
        <dbReference type="SAM" id="MobiDB-lite"/>
    </source>
</evidence>
<dbReference type="SMART" id="SM00422">
    <property type="entry name" value="HTH_MERR"/>
    <property type="match status" value="1"/>
</dbReference>
<keyword evidence="4" id="KW-0804">Transcription</keyword>
<feature type="transmembrane region" description="Helical" evidence="6">
    <location>
        <begin position="198"/>
        <end position="219"/>
    </location>
</feature>
<protein>
    <submittedName>
        <fullName evidence="8">MerR family transcriptional regulator</fullName>
    </submittedName>
</protein>
<comment type="caution">
    <text evidence="8">The sequence shown here is derived from an EMBL/GenBank/DDBJ whole genome shotgun (WGS) entry which is preliminary data.</text>
</comment>
<dbReference type="InterPro" id="IPR000551">
    <property type="entry name" value="MerR-type_HTH_dom"/>
</dbReference>
<dbReference type="PANTHER" id="PTHR30204">
    <property type="entry name" value="REDOX-CYCLING DRUG-SENSING TRANSCRIPTIONAL ACTIVATOR SOXR"/>
    <property type="match status" value="1"/>
</dbReference>
<feature type="region of interest" description="Disordered" evidence="5">
    <location>
        <begin position="273"/>
        <end position="293"/>
    </location>
</feature>
<evidence type="ECO:0000256" key="4">
    <source>
        <dbReference type="ARBA" id="ARBA00023163"/>
    </source>
</evidence>
<feature type="transmembrane region" description="Helical" evidence="6">
    <location>
        <begin position="239"/>
        <end position="262"/>
    </location>
</feature>
<keyword evidence="6" id="KW-0472">Membrane</keyword>
<feature type="compositionally biased region" description="Polar residues" evidence="5">
    <location>
        <begin position="273"/>
        <end position="285"/>
    </location>
</feature>
<evidence type="ECO:0000256" key="2">
    <source>
        <dbReference type="ARBA" id="ARBA00023015"/>
    </source>
</evidence>
<proteinExistence type="predicted"/>
<evidence type="ECO:0000259" key="7">
    <source>
        <dbReference type="PROSITE" id="PS50937"/>
    </source>
</evidence>
<dbReference type="Proteomes" id="UP000769156">
    <property type="component" value="Unassembled WGS sequence"/>
</dbReference>
<evidence type="ECO:0000313" key="9">
    <source>
        <dbReference type="Proteomes" id="UP000769156"/>
    </source>
</evidence>
<sequence>MKIKEAEERTGLTRKAIRYYEENGLIHPTQKENGYKDYDSATIQRLLIIKKLRLLDFSVTEVRLYLSGGAPSSILEEKIQCKQKELSRTRQSLRLLQKLKNGADLAHLDVEGPLLGDTLDRTQRILSGNLLFALANLCSFLVITGILIFQAAHSPAFTLPPPVLFLQCFLTVVLGLWKTRLKSKALERGVFLRMIMPAEAAMMFLLCAFTFAVAGQMVLSRIWLIHRALAQMDGSPSMTAVILLQGLCLLLYAALDLTMVVLPFTSAMRTQAEFTTGKQPTSRQPRLQDRTQR</sequence>
<dbReference type="InterPro" id="IPR047057">
    <property type="entry name" value="MerR_fam"/>
</dbReference>
<keyword evidence="3" id="KW-0238">DNA-binding</keyword>
<name>A0A921LD58_9FIRM</name>
<dbReference type="GO" id="GO:0003677">
    <property type="term" value="F:DNA binding"/>
    <property type="evidence" value="ECO:0007669"/>
    <property type="project" value="UniProtKB-KW"/>
</dbReference>
<keyword evidence="2" id="KW-0805">Transcription regulation</keyword>
<evidence type="ECO:0000256" key="1">
    <source>
        <dbReference type="ARBA" id="ARBA00022491"/>
    </source>
</evidence>
<reference evidence="8" key="2">
    <citation type="submission" date="2021-09" db="EMBL/GenBank/DDBJ databases">
        <authorList>
            <person name="Gilroy R."/>
        </authorList>
    </citation>
    <scope>NUCLEOTIDE SEQUENCE</scope>
    <source>
        <strain evidence="8">ChiSjej5B23-16112</strain>
    </source>
</reference>
<keyword evidence="6" id="KW-1133">Transmembrane helix</keyword>
<keyword evidence="1" id="KW-0678">Repressor</keyword>